<keyword evidence="3" id="KW-1185">Reference proteome</keyword>
<sequence>MTLPLRIPSKSRHVPSRNAQSLSIITHFPNDTSEPTTITLPRTGGHQETQPAVFSLPPELLTEIFLHVIGLCQSQWKPPDPFVKTHQWLRITHVCTRWRLLALSSPVLWSFIITHRSLECTRAMLARSTHIPLIIKHYDRYAWESLEMTLEEMERIRVLKLHADPVYLYTTEFIPRDAPLLEKLTIVNSRGIARMYPASFLLDAPRLQKLRLVGCGLNEARRVLRPTLRSLHVDVETTVPFTDILDILSGLPQLMDLTLLRLLPSSSSISAGNESSHVNSTVSLPLLQRLRLSGPTRTIVGLLDRLQFPTGTSIVVDYYFAGNASAFQDLCRTVSLKYYGSTGPSSQSPHPLHTLRLKGGKSMDPIRMEIWKAELTAEELYSGRKSTHPTPDISITFPPDGISVNGILSMVQSNFHMAGMRIMALERFTRRLAWPDVVETMTNTMLGDMTNLRSLLICSWDAIDLAKLLRSILTSGKVVCPNLTCLVANALQWPWSTDPETPSCILSSALKQRAEMGASIERLALRACSNVEGMDLVLCKSVVKLVDWDGVSLPVSLEHEDEPDILGPLFRDINIEDDRGSDDALSEGSGVEILSDVEEQEEDEGEEIFEDAEDWDEAYDES</sequence>
<accession>A0ABP1DS61</accession>
<evidence type="ECO:0008006" key="4">
    <source>
        <dbReference type="Google" id="ProtNLM"/>
    </source>
</evidence>
<name>A0ABP1DS61_9APHY</name>
<organism evidence="2 3">
    <name type="scientific">Somion occarium</name>
    <dbReference type="NCBI Taxonomy" id="3059160"/>
    <lineage>
        <taxon>Eukaryota</taxon>
        <taxon>Fungi</taxon>
        <taxon>Dikarya</taxon>
        <taxon>Basidiomycota</taxon>
        <taxon>Agaricomycotina</taxon>
        <taxon>Agaricomycetes</taxon>
        <taxon>Polyporales</taxon>
        <taxon>Cerrenaceae</taxon>
        <taxon>Somion</taxon>
    </lineage>
</organism>
<protein>
    <recommendedName>
        <fullName evidence="4">F-box domain-containing protein</fullName>
    </recommendedName>
</protein>
<gene>
    <name evidence="2" type="ORF">GFSPODELE1_LOCUS7560</name>
</gene>
<dbReference type="InterPro" id="IPR032675">
    <property type="entry name" value="LRR_dom_sf"/>
</dbReference>
<evidence type="ECO:0000313" key="2">
    <source>
        <dbReference type="EMBL" id="CAL1709903.1"/>
    </source>
</evidence>
<evidence type="ECO:0000313" key="3">
    <source>
        <dbReference type="Proteomes" id="UP001497453"/>
    </source>
</evidence>
<feature type="region of interest" description="Disordered" evidence="1">
    <location>
        <begin position="577"/>
        <end position="622"/>
    </location>
</feature>
<dbReference type="EMBL" id="OZ037948">
    <property type="protein sequence ID" value="CAL1709903.1"/>
    <property type="molecule type" value="Genomic_DNA"/>
</dbReference>
<dbReference type="Proteomes" id="UP001497453">
    <property type="component" value="Chromosome 5"/>
</dbReference>
<evidence type="ECO:0000256" key="1">
    <source>
        <dbReference type="SAM" id="MobiDB-lite"/>
    </source>
</evidence>
<reference evidence="3" key="1">
    <citation type="submission" date="2024-04" db="EMBL/GenBank/DDBJ databases">
        <authorList>
            <person name="Shaw F."/>
            <person name="Minotto A."/>
        </authorList>
    </citation>
    <scope>NUCLEOTIDE SEQUENCE [LARGE SCALE GENOMIC DNA]</scope>
</reference>
<dbReference type="Gene3D" id="1.20.1280.50">
    <property type="match status" value="1"/>
</dbReference>
<dbReference type="Gene3D" id="3.80.10.10">
    <property type="entry name" value="Ribonuclease Inhibitor"/>
    <property type="match status" value="1"/>
</dbReference>
<dbReference type="SUPFAM" id="SSF52047">
    <property type="entry name" value="RNI-like"/>
    <property type="match status" value="1"/>
</dbReference>
<proteinExistence type="predicted"/>
<feature type="compositionally biased region" description="Acidic residues" evidence="1">
    <location>
        <begin position="595"/>
        <end position="622"/>
    </location>
</feature>